<evidence type="ECO:0000313" key="3">
    <source>
        <dbReference type="EMBL" id="WGZ96253.1"/>
    </source>
</evidence>
<name>A0AA95HIA1_9GAMM</name>
<dbReference type="Proteomes" id="UP001301326">
    <property type="component" value="Chromosome"/>
</dbReference>
<dbReference type="Gene3D" id="3.90.70.10">
    <property type="entry name" value="Cysteine proteinases"/>
    <property type="match status" value="1"/>
</dbReference>
<evidence type="ECO:0000256" key="1">
    <source>
        <dbReference type="SAM" id="SignalP"/>
    </source>
</evidence>
<dbReference type="PROSITE" id="PS50990">
    <property type="entry name" value="PEPTIDASE_C39"/>
    <property type="match status" value="1"/>
</dbReference>
<dbReference type="GO" id="GO:0006508">
    <property type="term" value="P:proteolysis"/>
    <property type="evidence" value="ECO:0007669"/>
    <property type="project" value="InterPro"/>
</dbReference>
<dbReference type="KEGG" id="tput:QJT81_09890"/>
<dbReference type="CDD" id="cd02423">
    <property type="entry name" value="Peptidase_C39G"/>
    <property type="match status" value="1"/>
</dbReference>
<feature type="domain" description="Peptidase C39" evidence="2">
    <location>
        <begin position="57"/>
        <end position="190"/>
    </location>
</feature>
<feature type="signal peptide" evidence="1">
    <location>
        <begin position="1"/>
        <end position="24"/>
    </location>
</feature>
<dbReference type="InterPro" id="IPR005074">
    <property type="entry name" value="Peptidase_C39"/>
</dbReference>
<keyword evidence="1" id="KW-0732">Signal</keyword>
<dbReference type="GO" id="GO:0005524">
    <property type="term" value="F:ATP binding"/>
    <property type="evidence" value="ECO:0007669"/>
    <property type="project" value="InterPro"/>
</dbReference>
<reference evidence="3" key="1">
    <citation type="journal article" date="2023" name="Int. J. Mol. Sci.">
        <title>Metagenomics Revealed a New Genus 'Candidatus Thiocaldithrix dubininis' gen. nov., sp. nov. and a New Species 'Candidatus Thiothrix putei' sp. nov. in the Family Thiotrichaceae, Some Members of Which Have Traits of Both Na+- and H+-Motive Energetics.</title>
        <authorList>
            <person name="Ravin N.V."/>
            <person name="Muntyan M.S."/>
            <person name="Smolyakov D.D."/>
            <person name="Rudenko T.S."/>
            <person name="Beletsky A.V."/>
            <person name="Mardanov A.V."/>
            <person name="Grabovich M.Y."/>
        </authorList>
    </citation>
    <scope>NUCLEOTIDE SEQUENCE</scope>
    <source>
        <strain evidence="3">GKL-02</strain>
    </source>
</reference>
<dbReference type="EMBL" id="CP124756">
    <property type="protein sequence ID" value="WGZ96253.1"/>
    <property type="molecule type" value="Genomic_DNA"/>
</dbReference>
<protein>
    <submittedName>
        <fullName evidence="3">C39 family peptidase</fullName>
    </submittedName>
</protein>
<organism evidence="3">
    <name type="scientific">Candidatus Thiothrix putei</name>
    <dbReference type="NCBI Taxonomy" id="3080811"/>
    <lineage>
        <taxon>Bacteria</taxon>
        <taxon>Pseudomonadati</taxon>
        <taxon>Pseudomonadota</taxon>
        <taxon>Gammaproteobacteria</taxon>
        <taxon>Thiotrichales</taxon>
        <taxon>Thiotrichaceae</taxon>
        <taxon>Thiothrix</taxon>
    </lineage>
</organism>
<dbReference type="Pfam" id="PF03412">
    <property type="entry name" value="Peptidase_C39"/>
    <property type="match status" value="1"/>
</dbReference>
<dbReference type="PROSITE" id="PS51257">
    <property type="entry name" value="PROKAR_LIPOPROTEIN"/>
    <property type="match status" value="1"/>
</dbReference>
<gene>
    <name evidence="3" type="ORF">QJT81_09890</name>
</gene>
<feature type="chain" id="PRO_5041670062" evidence="1">
    <location>
        <begin position="25"/>
        <end position="234"/>
    </location>
</feature>
<reference evidence="3" key="2">
    <citation type="submission" date="2023-04" db="EMBL/GenBank/DDBJ databases">
        <authorList>
            <person name="Beletskiy A.V."/>
            <person name="Mardanov A.V."/>
            <person name="Ravin N.V."/>
        </authorList>
    </citation>
    <scope>NUCLEOTIDE SEQUENCE</scope>
    <source>
        <strain evidence="3">GKL-02</strain>
    </source>
</reference>
<dbReference type="GO" id="GO:0008233">
    <property type="term" value="F:peptidase activity"/>
    <property type="evidence" value="ECO:0007669"/>
    <property type="project" value="InterPro"/>
</dbReference>
<dbReference type="GO" id="GO:0016020">
    <property type="term" value="C:membrane"/>
    <property type="evidence" value="ECO:0007669"/>
    <property type="project" value="InterPro"/>
</dbReference>
<dbReference type="AlphaFoldDB" id="A0AA95HIA1"/>
<proteinExistence type="predicted"/>
<sequence length="234" mass="26422">MIVRFLHYVAIASFISVLSTSCVSHDPLLSNMGHPINSSSNKITTWKGTTQHNVVIQNYDYSCGASSLATLMRYYFNDDVTEQEILDKIEEIFDKEEYSRIQKDGLSFLELEKISQSYGYQAASVRLELSALKKLTGPVIVYLSGKSYKHFVVLRGIKEDKVFLADPSAGNIAESIHDFIKNWKGETFVLGKKGFGTPVDHNLAINSLLGLDNKVRLMRDSLQYYPKRALLKLQ</sequence>
<accession>A0AA95HIA1</accession>
<evidence type="ECO:0000259" key="2">
    <source>
        <dbReference type="PROSITE" id="PS50990"/>
    </source>
</evidence>